<sequence>MRFGASSGPEAPRGETVELAGGDGSLWTVTFPPKGAGSGFSGPAPKARLRPGGGDDEALQVPVAVARAVVKAVREDASVTLGGGGMDRLVAAASTTCCAKRLTSMVDRRDYSSKEAADRLLRAGYPRAVVDDVCARAREGRLLDDARFADAFIRSKVYSGWGLRRIEQELSRRGVDASTVAGWPDDFLEGESELDRAWELVSRRSVPARNPYEKTVRYLVGRGYSYDVAKRCAARLLEDGDE</sequence>
<reference evidence="8" key="1">
    <citation type="journal article" date="2022" name="Int. J. Syst. Evol. Microbiol.">
        <title>Granulimonas faecalis gen. nov., sp. nov., and Leptogranulimonas caecicola gen. nov., sp. nov., novel lactate-producing Atopobiaceae bacteria isolated from mouse intestines, and an emended description of the family Atopobiaceae.</title>
        <authorList>
            <person name="Morinaga K."/>
            <person name="Kusada H."/>
            <person name="Sakamoto S."/>
            <person name="Murakami T."/>
            <person name="Toyoda A."/>
            <person name="Mori H."/>
            <person name="Meng X.Y."/>
            <person name="Takashino M."/>
            <person name="Murotomi K."/>
            <person name="Tamaki H."/>
        </authorList>
    </citation>
    <scope>NUCLEOTIDE SEQUENCE</scope>
    <source>
        <strain evidence="8">OPF53</strain>
    </source>
</reference>
<dbReference type="Gene3D" id="1.10.10.10">
    <property type="entry name" value="Winged helix-like DNA-binding domain superfamily/Winged helix DNA-binding domain"/>
    <property type="match status" value="1"/>
</dbReference>
<comment type="subcellular location">
    <subcellularLocation>
        <location evidence="1 5">Cytoplasm</location>
    </subcellularLocation>
</comment>
<dbReference type="AlphaFoldDB" id="A0AAV5B166"/>
<accession>A0AAV5B166</accession>
<evidence type="ECO:0000256" key="5">
    <source>
        <dbReference type="HAMAP-Rule" id="MF_01114"/>
    </source>
</evidence>
<comment type="caution">
    <text evidence="8">The sequence shown here is derived from an EMBL/GenBank/DDBJ whole genome shotgun (WGS) entry which is preliminary data.</text>
</comment>
<name>A0AAV5B166_9ACTN</name>
<dbReference type="InterPro" id="IPR036388">
    <property type="entry name" value="WH-like_DNA-bd_sf"/>
</dbReference>
<evidence type="ECO:0000256" key="2">
    <source>
        <dbReference type="ARBA" id="ARBA00009695"/>
    </source>
</evidence>
<organism evidence="8 9">
    <name type="scientific">Granulimonas faecalis</name>
    <dbReference type="NCBI Taxonomy" id="2894155"/>
    <lineage>
        <taxon>Bacteria</taxon>
        <taxon>Bacillati</taxon>
        <taxon>Actinomycetota</taxon>
        <taxon>Coriobacteriia</taxon>
        <taxon>Coriobacteriales</taxon>
        <taxon>Kribbibacteriaceae</taxon>
        <taxon>Granulimonas</taxon>
    </lineage>
</organism>
<comment type="function">
    <text evidence="5">Modulates RecA activity.</text>
</comment>
<dbReference type="EMBL" id="BQKC01000001">
    <property type="protein sequence ID" value="GJM55281.1"/>
    <property type="molecule type" value="Genomic_DNA"/>
</dbReference>
<dbReference type="PANTHER" id="PTHR33602">
    <property type="entry name" value="REGULATORY PROTEIN RECX FAMILY PROTEIN"/>
    <property type="match status" value="1"/>
</dbReference>
<feature type="domain" description="RecX second three-helical" evidence="7">
    <location>
        <begin position="144"/>
        <end position="180"/>
    </location>
</feature>
<evidence type="ECO:0000256" key="3">
    <source>
        <dbReference type="ARBA" id="ARBA00018111"/>
    </source>
</evidence>
<dbReference type="InterPro" id="IPR003783">
    <property type="entry name" value="Regulatory_RecX"/>
</dbReference>
<keyword evidence="9" id="KW-1185">Reference proteome</keyword>
<evidence type="ECO:0000256" key="4">
    <source>
        <dbReference type="ARBA" id="ARBA00022490"/>
    </source>
</evidence>
<dbReference type="GO" id="GO:0006282">
    <property type="term" value="P:regulation of DNA repair"/>
    <property type="evidence" value="ECO:0007669"/>
    <property type="project" value="UniProtKB-UniRule"/>
</dbReference>
<evidence type="ECO:0000313" key="8">
    <source>
        <dbReference type="EMBL" id="GJM55281.1"/>
    </source>
</evidence>
<gene>
    <name evidence="5" type="primary">recX</name>
    <name evidence="8" type="ORF">ATOP_09360</name>
</gene>
<evidence type="ECO:0000313" key="9">
    <source>
        <dbReference type="Proteomes" id="UP001055025"/>
    </source>
</evidence>
<dbReference type="InterPro" id="IPR053924">
    <property type="entry name" value="RecX_HTH_2nd"/>
</dbReference>
<protein>
    <recommendedName>
        <fullName evidence="3 5">Regulatory protein RecX</fullName>
    </recommendedName>
</protein>
<dbReference type="PANTHER" id="PTHR33602:SF1">
    <property type="entry name" value="REGULATORY PROTEIN RECX FAMILY PROTEIN"/>
    <property type="match status" value="1"/>
</dbReference>
<dbReference type="GO" id="GO:0005737">
    <property type="term" value="C:cytoplasm"/>
    <property type="evidence" value="ECO:0007669"/>
    <property type="project" value="UniProtKB-SubCell"/>
</dbReference>
<dbReference type="Proteomes" id="UP001055025">
    <property type="component" value="Unassembled WGS sequence"/>
</dbReference>
<evidence type="ECO:0000259" key="7">
    <source>
        <dbReference type="Pfam" id="PF02631"/>
    </source>
</evidence>
<dbReference type="HAMAP" id="MF_01114">
    <property type="entry name" value="RecX"/>
    <property type="match status" value="1"/>
</dbReference>
<dbReference type="RefSeq" id="WP_135977404.1">
    <property type="nucleotide sequence ID" value="NZ_BQKC01000001.1"/>
</dbReference>
<dbReference type="Pfam" id="PF02631">
    <property type="entry name" value="RecX_HTH2"/>
    <property type="match status" value="1"/>
</dbReference>
<feature type="region of interest" description="Disordered" evidence="6">
    <location>
        <begin position="1"/>
        <end position="55"/>
    </location>
</feature>
<proteinExistence type="inferred from homology"/>
<evidence type="ECO:0000256" key="1">
    <source>
        <dbReference type="ARBA" id="ARBA00004496"/>
    </source>
</evidence>
<evidence type="ECO:0000256" key="6">
    <source>
        <dbReference type="SAM" id="MobiDB-lite"/>
    </source>
</evidence>
<comment type="similarity">
    <text evidence="2 5">Belongs to the RecX family.</text>
</comment>
<keyword evidence="4 5" id="KW-0963">Cytoplasm</keyword>